<evidence type="ECO:0000313" key="1">
    <source>
        <dbReference type="EMBL" id="ETV86867.1"/>
    </source>
</evidence>
<protein>
    <submittedName>
        <fullName evidence="1">Uncharacterized protein</fullName>
    </submittedName>
</protein>
<accession>W4H4N6</accession>
<sequence>MTITNQTSGWWLQEEQSKQELLHPSDWTFVGKCPRGDYILLLVVRDWLAGPHLGHSCYRQQREVPSIHLAYTTHSHHDGIFDSTLQSLSSDPVQVTNRFTRWPTSGGDNCSASSTFRSCRIRAAAYSMAGERGADEEDAGGHVGPPNPPTCRFSRLSTQRPVRYDLMELSSIGTAVLIDPEHKWTFSGGIVMETRLDSRRVQFWSKRAAPCPPDPPRAATRRPTEVASCISGFRCSTGPTLTSSCRSAAQFDSTKAGRLGTVLLDKRLHQDKSLTWRNMTRVVATAPSSWVQVERYGCRQ</sequence>
<dbReference type="VEuPathDB" id="FungiDB:H257_01911"/>
<gene>
    <name evidence="1" type="ORF">H257_01911</name>
</gene>
<dbReference type="EMBL" id="KI913116">
    <property type="protein sequence ID" value="ETV86867.1"/>
    <property type="molecule type" value="Genomic_DNA"/>
</dbReference>
<dbReference type="RefSeq" id="XP_009823666.1">
    <property type="nucleotide sequence ID" value="XM_009825364.1"/>
</dbReference>
<dbReference type="OrthoDB" id="10439356at2759"/>
<reference evidence="1" key="1">
    <citation type="submission" date="2013-12" db="EMBL/GenBank/DDBJ databases">
        <title>The Genome Sequence of Aphanomyces astaci APO3.</title>
        <authorList>
            <consortium name="The Broad Institute Genomics Platform"/>
            <person name="Russ C."/>
            <person name="Tyler B."/>
            <person name="van West P."/>
            <person name="Dieguez-Uribeondo J."/>
            <person name="Young S.K."/>
            <person name="Zeng Q."/>
            <person name="Gargeya S."/>
            <person name="Fitzgerald M."/>
            <person name="Abouelleil A."/>
            <person name="Alvarado L."/>
            <person name="Chapman S.B."/>
            <person name="Gainer-Dewar J."/>
            <person name="Goldberg J."/>
            <person name="Griggs A."/>
            <person name="Gujja S."/>
            <person name="Hansen M."/>
            <person name="Howarth C."/>
            <person name="Imamovic A."/>
            <person name="Ireland A."/>
            <person name="Larimer J."/>
            <person name="McCowan C."/>
            <person name="Murphy C."/>
            <person name="Pearson M."/>
            <person name="Poon T.W."/>
            <person name="Priest M."/>
            <person name="Roberts A."/>
            <person name="Saif S."/>
            <person name="Shea T."/>
            <person name="Sykes S."/>
            <person name="Wortman J."/>
            <person name="Nusbaum C."/>
            <person name="Birren B."/>
        </authorList>
    </citation>
    <scope>NUCLEOTIDE SEQUENCE [LARGE SCALE GENOMIC DNA]</scope>
    <source>
        <strain evidence="1">APO3</strain>
    </source>
</reference>
<proteinExistence type="predicted"/>
<name>W4H4N6_APHAT</name>
<dbReference type="GeneID" id="20803907"/>
<dbReference type="AlphaFoldDB" id="W4H4N6"/>
<organism evidence="1">
    <name type="scientific">Aphanomyces astaci</name>
    <name type="common">Crayfish plague agent</name>
    <dbReference type="NCBI Taxonomy" id="112090"/>
    <lineage>
        <taxon>Eukaryota</taxon>
        <taxon>Sar</taxon>
        <taxon>Stramenopiles</taxon>
        <taxon>Oomycota</taxon>
        <taxon>Saprolegniomycetes</taxon>
        <taxon>Saprolegniales</taxon>
        <taxon>Verrucalvaceae</taxon>
        <taxon>Aphanomyces</taxon>
    </lineage>
</organism>